<dbReference type="PROSITE" id="PS00973">
    <property type="entry name" value="USP_2"/>
    <property type="match status" value="1"/>
</dbReference>
<evidence type="ECO:0000256" key="6">
    <source>
        <dbReference type="ARBA" id="ARBA00022807"/>
    </source>
</evidence>
<dbReference type="PROSITE" id="PS50235">
    <property type="entry name" value="USP_3"/>
    <property type="match status" value="1"/>
</dbReference>
<comment type="similarity">
    <text evidence="2 7">Belongs to the peptidase C19 family.</text>
</comment>
<name>A0A834LD37_RHOSS</name>
<comment type="caution">
    <text evidence="9">The sequence shown here is derived from an EMBL/GenBank/DDBJ whole genome shotgun (WGS) entry which is preliminary data.</text>
</comment>
<keyword evidence="5 7" id="KW-0378">Hydrolase</keyword>
<dbReference type="PROSITE" id="PS00972">
    <property type="entry name" value="USP_1"/>
    <property type="match status" value="1"/>
</dbReference>
<organism evidence="9 10">
    <name type="scientific">Rhododendron simsii</name>
    <name type="common">Sims's rhododendron</name>
    <dbReference type="NCBI Taxonomy" id="118357"/>
    <lineage>
        <taxon>Eukaryota</taxon>
        <taxon>Viridiplantae</taxon>
        <taxon>Streptophyta</taxon>
        <taxon>Embryophyta</taxon>
        <taxon>Tracheophyta</taxon>
        <taxon>Spermatophyta</taxon>
        <taxon>Magnoliopsida</taxon>
        <taxon>eudicotyledons</taxon>
        <taxon>Gunneridae</taxon>
        <taxon>Pentapetalae</taxon>
        <taxon>asterids</taxon>
        <taxon>Ericales</taxon>
        <taxon>Ericaceae</taxon>
        <taxon>Ericoideae</taxon>
        <taxon>Rhodoreae</taxon>
        <taxon>Rhododendron</taxon>
    </lineage>
</organism>
<dbReference type="SUPFAM" id="SSF54001">
    <property type="entry name" value="Cysteine proteinases"/>
    <property type="match status" value="1"/>
</dbReference>
<accession>A0A834LD37</accession>
<dbReference type="GO" id="GO:0005829">
    <property type="term" value="C:cytosol"/>
    <property type="evidence" value="ECO:0007669"/>
    <property type="project" value="TreeGrafter"/>
</dbReference>
<dbReference type="EC" id="3.4.19.12" evidence="7"/>
<reference evidence="9" key="1">
    <citation type="submission" date="2019-11" db="EMBL/GenBank/DDBJ databases">
        <authorList>
            <person name="Liu Y."/>
            <person name="Hou J."/>
            <person name="Li T.-Q."/>
            <person name="Guan C.-H."/>
            <person name="Wu X."/>
            <person name="Wu H.-Z."/>
            <person name="Ling F."/>
            <person name="Zhang R."/>
            <person name="Shi X.-G."/>
            <person name="Ren J.-P."/>
            <person name="Chen E.-F."/>
            <person name="Sun J.-M."/>
        </authorList>
    </citation>
    <scope>NUCLEOTIDE SEQUENCE</scope>
    <source>
        <strain evidence="9">Adult_tree_wgs_1</strain>
        <tissue evidence="9">Leaves</tissue>
    </source>
</reference>
<keyword evidence="10" id="KW-1185">Reference proteome</keyword>
<evidence type="ECO:0000256" key="7">
    <source>
        <dbReference type="RuleBase" id="RU366025"/>
    </source>
</evidence>
<feature type="domain" description="USP" evidence="8">
    <location>
        <begin position="79"/>
        <end position="644"/>
    </location>
</feature>
<dbReference type="Pfam" id="PF00443">
    <property type="entry name" value="UCH"/>
    <property type="match status" value="1"/>
</dbReference>
<dbReference type="Gene3D" id="3.90.70.10">
    <property type="entry name" value="Cysteine proteinases"/>
    <property type="match status" value="1"/>
</dbReference>
<evidence type="ECO:0000313" key="9">
    <source>
        <dbReference type="EMBL" id="KAF7134346.1"/>
    </source>
</evidence>
<dbReference type="AlphaFoldDB" id="A0A834LD37"/>
<dbReference type="Proteomes" id="UP000626092">
    <property type="component" value="Unassembled WGS sequence"/>
</dbReference>
<protein>
    <recommendedName>
        <fullName evidence="7">Ubiquitin carboxyl-terminal hydrolase</fullName>
        <ecNumber evidence="7">3.4.19.12</ecNumber>
    </recommendedName>
</protein>
<keyword evidence="6 7" id="KW-0788">Thiol protease</keyword>
<dbReference type="EMBL" id="WJXA01000008">
    <property type="protein sequence ID" value="KAF7134346.1"/>
    <property type="molecule type" value="Genomic_DNA"/>
</dbReference>
<dbReference type="OrthoDB" id="2248014at2759"/>
<comment type="catalytic activity">
    <reaction evidence="1 7">
        <text>Thiol-dependent hydrolysis of ester, thioester, amide, peptide and isopeptide bonds formed by the C-terminal Gly of ubiquitin (a 76-residue protein attached to proteins as an intracellular targeting signal).</text>
        <dbReference type="EC" id="3.4.19.12"/>
    </reaction>
</comment>
<evidence type="ECO:0000256" key="1">
    <source>
        <dbReference type="ARBA" id="ARBA00000707"/>
    </source>
</evidence>
<evidence type="ECO:0000256" key="4">
    <source>
        <dbReference type="ARBA" id="ARBA00022786"/>
    </source>
</evidence>
<dbReference type="GO" id="GO:0004843">
    <property type="term" value="F:cysteine-type deubiquitinase activity"/>
    <property type="evidence" value="ECO:0007669"/>
    <property type="project" value="UniProtKB-UniRule"/>
</dbReference>
<dbReference type="InterPro" id="IPR050164">
    <property type="entry name" value="Peptidase_C19"/>
</dbReference>
<dbReference type="GO" id="GO:0016579">
    <property type="term" value="P:protein deubiquitination"/>
    <property type="evidence" value="ECO:0007669"/>
    <property type="project" value="InterPro"/>
</dbReference>
<evidence type="ECO:0000259" key="8">
    <source>
        <dbReference type="PROSITE" id="PS50235"/>
    </source>
</evidence>
<dbReference type="InterPro" id="IPR018200">
    <property type="entry name" value="USP_CS"/>
</dbReference>
<comment type="function">
    <text evidence="7">Recognizes and hydrolyzes the peptide bond at the C-terminal Gly of ubiquitin. Involved in the processing of poly-ubiquitin precursors as well as that of ubiquitinated proteins.</text>
</comment>
<evidence type="ECO:0000256" key="5">
    <source>
        <dbReference type="ARBA" id="ARBA00022801"/>
    </source>
</evidence>
<evidence type="ECO:0000256" key="2">
    <source>
        <dbReference type="ARBA" id="ARBA00009085"/>
    </source>
</evidence>
<dbReference type="InterPro" id="IPR028889">
    <property type="entry name" value="USP"/>
</dbReference>
<dbReference type="GO" id="GO:0006508">
    <property type="term" value="P:proteolysis"/>
    <property type="evidence" value="ECO:0007669"/>
    <property type="project" value="UniProtKB-KW"/>
</dbReference>
<dbReference type="InterPro" id="IPR001394">
    <property type="entry name" value="Peptidase_C19_UCH"/>
</dbReference>
<dbReference type="InterPro" id="IPR038765">
    <property type="entry name" value="Papain-like_cys_pep_sf"/>
</dbReference>
<dbReference type="PANTHER" id="PTHR24006">
    <property type="entry name" value="UBIQUITIN CARBOXYL-TERMINAL HYDROLASE"/>
    <property type="match status" value="1"/>
</dbReference>
<evidence type="ECO:0000256" key="3">
    <source>
        <dbReference type="ARBA" id="ARBA00022670"/>
    </source>
</evidence>
<sequence>MKLEGKLDIPSLFHKFKHGLGTLPQVKWVSASGFHMSLAGLLGVAGFIFALRGGKIRNFNCLPWTSDGDGSLEKKWVVPGLQNLGNNCFLNVILQALASCSCFQSFLQTTVEEYECLLGEEWTDSLPLTVALASLMEGERLASGWAQFIPDWPDSRASAATWAWACSPWAYLAHCLYFGQAMGLHSKDLSDWFLVRTMFYAELCNLQRERMALSPRKLMLVMNHYISNFNLANQQDAEEAFFHILSSLREEASSCYVPVYMSLADVTAIPNSRILAPKRMEGQSEHERWRHSFLGPFDGILGSILTCESCSFQISLDFQFFHSLHLSPVLCGGVNIIMPGCSVEDCLRKFFVSERLDNYCCSHCWHGAAIKFLSSMDECEADIGKLRLCCEHGSCDCKKVPHLEALPWSNNFSHTFKQLNIARSPKILCIHLQRASMNEYGELVKLQGHVSFPLILNLNSFVKSGVVTKKWEENVQSFQPKQQYQHYTNHLHSQLDTNMLKGIYSKAGFMEDLGQPGFEISGGDTHSPAFQGKSNVPQSGGFSDTVLGGAPMQSDHKVGGTFCFVPSEHHMYCLVSVVEHFGRSGSGHYTVYRRVKAKNDGDDPVGIAEPALVRWFCISDSQVHSVSEEEVLAAEASVLFYERISED</sequence>
<dbReference type="GO" id="GO:0005634">
    <property type="term" value="C:nucleus"/>
    <property type="evidence" value="ECO:0007669"/>
    <property type="project" value="TreeGrafter"/>
</dbReference>
<keyword evidence="3 7" id="KW-0645">Protease</keyword>
<keyword evidence="4 7" id="KW-0833">Ubl conjugation pathway</keyword>
<proteinExistence type="inferred from homology"/>
<dbReference type="PANTHER" id="PTHR24006:SF888">
    <property type="entry name" value="UBIQUITIN CARBOXYL-TERMINAL HYDROLASE 30"/>
    <property type="match status" value="1"/>
</dbReference>
<gene>
    <name evidence="9" type="ORF">RHSIM_Rhsim08G0004700</name>
</gene>
<evidence type="ECO:0000313" key="10">
    <source>
        <dbReference type="Proteomes" id="UP000626092"/>
    </source>
</evidence>